<protein>
    <submittedName>
        <fullName evidence="6">Cytochrome c oxidase subunit 2</fullName>
        <ecNumber evidence="6">1.9.3.1</ecNumber>
    </submittedName>
</protein>
<keyword evidence="3" id="KW-0472">Membrane</keyword>
<dbReference type="RefSeq" id="WP_012555280.1">
    <property type="nucleotide sequence ID" value="NZ_JACBZV010000011.1"/>
</dbReference>
<dbReference type="Pfam" id="PF00116">
    <property type="entry name" value="COX2"/>
    <property type="match status" value="1"/>
</dbReference>
<dbReference type="AlphaFoldDB" id="A0A7Z0E395"/>
<evidence type="ECO:0000259" key="5">
    <source>
        <dbReference type="PROSITE" id="PS50857"/>
    </source>
</evidence>
<dbReference type="GO" id="GO:0004129">
    <property type="term" value="F:cytochrome-c oxidase activity"/>
    <property type="evidence" value="ECO:0007669"/>
    <property type="project" value="UniProtKB-EC"/>
</dbReference>
<organism evidence="6 7">
    <name type="scientific">Rhizobium leguminosarum</name>
    <dbReference type="NCBI Taxonomy" id="384"/>
    <lineage>
        <taxon>Bacteria</taxon>
        <taxon>Pseudomonadati</taxon>
        <taxon>Pseudomonadota</taxon>
        <taxon>Alphaproteobacteria</taxon>
        <taxon>Hyphomicrobiales</taxon>
        <taxon>Rhizobiaceae</taxon>
        <taxon>Rhizobium/Agrobacterium group</taxon>
        <taxon>Rhizobium</taxon>
    </lineage>
</organism>
<dbReference type="EMBL" id="JACBZV010000011">
    <property type="protein sequence ID" value="NYJ14250.1"/>
    <property type="molecule type" value="Genomic_DNA"/>
</dbReference>
<dbReference type="GO" id="GO:0005507">
    <property type="term" value="F:copper ion binding"/>
    <property type="evidence" value="ECO:0007669"/>
    <property type="project" value="InterPro"/>
</dbReference>
<dbReference type="EC" id="1.9.3.1" evidence="6"/>
<comment type="subcellular location">
    <subcellularLocation>
        <location evidence="1">Membrane</location>
    </subcellularLocation>
</comment>
<dbReference type="PANTHER" id="PTHR22888">
    <property type="entry name" value="CYTOCHROME C OXIDASE, SUBUNIT II"/>
    <property type="match status" value="1"/>
</dbReference>
<dbReference type="InterPro" id="IPR045187">
    <property type="entry name" value="CcO_II"/>
</dbReference>
<dbReference type="GO" id="GO:0016020">
    <property type="term" value="C:membrane"/>
    <property type="evidence" value="ECO:0007669"/>
    <property type="project" value="UniProtKB-SubCell"/>
</dbReference>
<dbReference type="InterPro" id="IPR008972">
    <property type="entry name" value="Cupredoxin"/>
</dbReference>
<sequence length="177" mass="19326">MLGLNRKKPAFIGFCILAGLAPCSGQAIGKNPNSPSPIDLVPDLVQPVSDSSLADPGLSITIIGYRYGWRYRIEQRDNSRCFAGKVLVLPQGKIVQLKITSDDVVHEWAVPALNLKTDAVPGLLSFVAVDTKVAGSFHGGATRMSGHRYKRMEFELRIIKADAYQAWEKALPTSCEE</sequence>
<dbReference type="PANTHER" id="PTHR22888:SF9">
    <property type="entry name" value="CYTOCHROME C OXIDASE SUBUNIT 2"/>
    <property type="match status" value="1"/>
</dbReference>
<reference evidence="6 7" key="1">
    <citation type="submission" date="2020-07" db="EMBL/GenBank/DDBJ databases">
        <title>Genomic Encyclopedia of Type Strains, Phase IV (KMG-V): Genome sequencing to study the core and pangenomes of soil and plant-associated prokaryotes.</title>
        <authorList>
            <person name="Whitman W."/>
        </authorList>
    </citation>
    <scope>NUCLEOTIDE SEQUENCE [LARGE SCALE GENOMIC DNA]</scope>
    <source>
        <strain evidence="6 7">SEMIA 4052</strain>
    </source>
</reference>
<name>A0A7Z0E395_RHILE</name>
<evidence type="ECO:0000313" key="6">
    <source>
        <dbReference type="EMBL" id="NYJ14250.1"/>
    </source>
</evidence>
<gene>
    <name evidence="6" type="ORF">GGI64_005342</name>
</gene>
<evidence type="ECO:0000256" key="2">
    <source>
        <dbReference type="ARBA" id="ARBA00007866"/>
    </source>
</evidence>
<comment type="caution">
    <text evidence="6">The sequence shown here is derived from an EMBL/GenBank/DDBJ whole genome shotgun (WGS) entry which is preliminary data.</text>
</comment>
<comment type="catalytic activity">
    <reaction evidence="4">
        <text>4 Fe(II)-[cytochrome c] + O2 + 8 H(+)(in) = 4 Fe(III)-[cytochrome c] + 2 H2O + 4 H(+)(out)</text>
        <dbReference type="Rhea" id="RHEA:11436"/>
        <dbReference type="Rhea" id="RHEA-COMP:10350"/>
        <dbReference type="Rhea" id="RHEA-COMP:14399"/>
        <dbReference type="ChEBI" id="CHEBI:15377"/>
        <dbReference type="ChEBI" id="CHEBI:15378"/>
        <dbReference type="ChEBI" id="CHEBI:15379"/>
        <dbReference type="ChEBI" id="CHEBI:29033"/>
        <dbReference type="ChEBI" id="CHEBI:29034"/>
        <dbReference type="EC" id="7.1.1.9"/>
    </reaction>
</comment>
<evidence type="ECO:0000256" key="4">
    <source>
        <dbReference type="ARBA" id="ARBA00047816"/>
    </source>
</evidence>
<comment type="similarity">
    <text evidence="2">Belongs to the cytochrome c oxidase subunit 2 family.</text>
</comment>
<dbReference type="InterPro" id="IPR002429">
    <property type="entry name" value="CcO_II-like_C"/>
</dbReference>
<evidence type="ECO:0000256" key="3">
    <source>
        <dbReference type="ARBA" id="ARBA00023136"/>
    </source>
</evidence>
<keyword evidence="6" id="KW-0560">Oxidoreductase</keyword>
<evidence type="ECO:0000313" key="7">
    <source>
        <dbReference type="Proteomes" id="UP000535276"/>
    </source>
</evidence>
<dbReference type="GO" id="GO:0042773">
    <property type="term" value="P:ATP synthesis coupled electron transport"/>
    <property type="evidence" value="ECO:0007669"/>
    <property type="project" value="TreeGrafter"/>
</dbReference>
<dbReference type="Proteomes" id="UP000535276">
    <property type="component" value="Unassembled WGS sequence"/>
</dbReference>
<dbReference type="SUPFAM" id="SSF49503">
    <property type="entry name" value="Cupredoxins"/>
    <property type="match status" value="1"/>
</dbReference>
<dbReference type="PROSITE" id="PS50857">
    <property type="entry name" value="COX2_CUA"/>
    <property type="match status" value="1"/>
</dbReference>
<accession>A0A7Z0E395</accession>
<feature type="domain" description="Cytochrome oxidase subunit II copper A binding" evidence="5">
    <location>
        <begin position="55"/>
        <end position="170"/>
    </location>
</feature>
<proteinExistence type="inferred from homology"/>
<dbReference type="GO" id="GO:0016491">
    <property type="term" value="F:oxidoreductase activity"/>
    <property type="evidence" value="ECO:0007669"/>
    <property type="project" value="UniProtKB-KW"/>
</dbReference>
<evidence type="ECO:0000256" key="1">
    <source>
        <dbReference type="ARBA" id="ARBA00004370"/>
    </source>
</evidence>
<dbReference type="Gene3D" id="2.60.40.420">
    <property type="entry name" value="Cupredoxins - blue copper proteins"/>
    <property type="match status" value="1"/>
</dbReference>